<proteinExistence type="predicted"/>
<keyword evidence="2" id="KW-1185">Reference proteome</keyword>
<evidence type="ECO:0000313" key="1">
    <source>
        <dbReference type="EMBL" id="UOG72881.1"/>
    </source>
</evidence>
<protein>
    <recommendedName>
        <fullName evidence="3">STAS/SEC14 domain-containing protein</fullName>
    </recommendedName>
</protein>
<reference evidence="1 2" key="1">
    <citation type="submission" date="2022-03" db="EMBL/GenBank/DDBJ databases">
        <title>Hymenobactersp. isolated from the air.</title>
        <authorList>
            <person name="Won M."/>
            <person name="Kwon S.-W."/>
        </authorList>
    </citation>
    <scope>NUCLEOTIDE SEQUENCE [LARGE SCALE GENOMIC DNA]</scope>
    <source>
        <strain evidence="1 2">KACC 21982</strain>
    </source>
</reference>
<dbReference type="EMBL" id="CP094669">
    <property type="protein sequence ID" value="UOG72881.1"/>
    <property type="molecule type" value="Genomic_DNA"/>
</dbReference>
<accession>A0ABY4CV40</accession>
<dbReference type="Proteomes" id="UP000831113">
    <property type="component" value="Chromosome"/>
</dbReference>
<evidence type="ECO:0000313" key="2">
    <source>
        <dbReference type="Proteomes" id="UP000831113"/>
    </source>
</evidence>
<dbReference type="RefSeq" id="WP_243794259.1">
    <property type="nucleotide sequence ID" value="NZ_CP094669.1"/>
</dbReference>
<name>A0ABY4CV40_9BACT</name>
<sequence length="140" mass="15888">MKTEIRNPFGAIYLTVEFHEASNLVYNNWFGYQTYPGIIAGANTSLKIIVEHQCPYLLNDNSLVVGPWDHALEWLTTGWAPRAVKGGLTHFAHVVSPESFAAFSAHNLHMEISEKLHMRIFDSVIEGLEWLRAAQRKLSH</sequence>
<evidence type="ECO:0008006" key="3">
    <source>
        <dbReference type="Google" id="ProtNLM"/>
    </source>
</evidence>
<gene>
    <name evidence="1" type="ORF">MTX78_12155</name>
</gene>
<organism evidence="1 2">
    <name type="scientific">Hymenobacter tibetensis</name>
    <dbReference type="NCBI Taxonomy" id="497967"/>
    <lineage>
        <taxon>Bacteria</taxon>
        <taxon>Pseudomonadati</taxon>
        <taxon>Bacteroidota</taxon>
        <taxon>Cytophagia</taxon>
        <taxon>Cytophagales</taxon>
        <taxon>Hymenobacteraceae</taxon>
        <taxon>Hymenobacter</taxon>
    </lineage>
</organism>